<accession>A0A521BPL7</accession>
<evidence type="ECO:0000259" key="1">
    <source>
        <dbReference type="Pfam" id="PF13761"/>
    </source>
</evidence>
<gene>
    <name evidence="2" type="ORF">SAMN06265380_1011032</name>
</gene>
<organism evidence="2 3">
    <name type="scientific">Ruegeria faecimaris</name>
    <dbReference type="NCBI Taxonomy" id="686389"/>
    <lineage>
        <taxon>Bacteria</taxon>
        <taxon>Pseudomonadati</taxon>
        <taxon>Pseudomonadota</taxon>
        <taxon>Alphaproteobacteria</taxon>
        <taxon>Rhodobacterales</taxon>
        <taxon>Roseobacteraceae</taxon>
        <taxon>Ruegeria</taxon>
    </lineage>
</organism>
<dbReference type="InterPro" id="IPR025311">
    <property type="entry name" value="DUF4166"/>
</dbReference>
<dbReference type="Proteomes" id="UP000319555">
    <property type="component" value="Unassembled WGS sequence"/>
</dbReference>
<reference evidence="2 3" key="1">
    <citation type="submission" date="2017-05" db="EMBL/GenBank/DDBJ databases">
        <authorList>
            <person name="Varghese N."/>
            <person name="Submissions S."/>
        </authorList>
    </citation>
    <scope>NUCLEOTIDE SEQUENCE [LARGE SCALE GENOMIC DNA]</scope>
    <source>
        <strain evidence="2 3">DSM 28009</strain>
    </source>
</reference>
<evidence type="ECO:0000313" key="2">
    <source>
        <dbReference type="EMBL" id="SMO49098.1"/>
    </source>
</evidence>
<dbReference type="OrthoDB" id="528778at2"/>
<dbReference type="EMBL" id="FXTE01000001">
    <property type="protein sequence ID" value="SMO49098.1"/>
    <property type="molecule type" value="Genomic_DNA"/>
</dbReference>
<name>A0A521BPL7_9RHOB</name>
<protein>
    <recommendedName>
        <fullName evidence="1">DUF4166 domain-containing protein</fullName>
    </recommendedName>
</protein>
<evidence type="ECO:0000313" key="3">
    <source>
        <dbReference type="Proteomes" id="UP000319555"/>
    </source>
</evidence>
<dbReference type="AlphaFoldDB" id="A0A521BPL7"/>
<feature type="domain" description="DUF4166" evidence="1">
    <location>
        <begin position="18"/>
        <end position="172"/>
    </location>
</feature>
<sequence>MRPDPFLQALPANSEVPDAVRKFHSETAEFTGLCSIQRGTGWLTSLSLWLGGFPPAADTQTVRIRTKLNGQEWEWFRDFGGHETLSHLVYDADRRCVKERIGGLTIWMRPQVRGQKLHLNILRLTLLGVPCPNFLLPRSATVEWQDDQGRFRFDVSAEMPMLGQLIRYRGWLMPVHVNRNNA</sequence>
<proteinExistence type="predicted"/>
<keyword evidence="3" id="KW-1185">Reference proteome</keyword>
<dbReference type="Pfam" id="PF13761">
    <property type="entry name" value="DUF4166"/>
    <property type="match status" value="1"/>
</dbReference>